<dbReference type="Gene3D" id="3.40.50.300">
    <property type="entry name" value="P-loop containing nucleotide triphosphate hydrolases"/>
    <property type="match status" value="1"/>
</dbReference>
<dbReference type="EMBL" id="WSSB01000006">
    <property type="protein sequence ID" value="MXR37023.1"/>
    <property type="molecule type" value="Genomic_DNA"/>
</dbReference>
<dbReference type="InterPro" id="IPR052539">
    <property type="entry name" value="MGD_biosynthesis_adapter"/>
</dbReference>
<feature type="domain" description="Molybdopterin-guanine dinucleotide biosynthesis protein B (MobB)" evidence="1">
    <location>
        <begin position="4"/>
        <end position="134"/>
    </location>
</feature>
<organism evidence="2 3">
    <name type="scientific">Craterilacuibacter sinensis</name>
    <dbReference type="NCBI Taxonomy" id="2686017"/>
    <lineage>
        <taxon>Bacteria</taxon>
        <taxon>Pseudomonadati</taxon>
        <taxon>Pseudomonadota</taxon>
        <taxon>Betaproteobacteria</taxon>
        <taxon>Neisseriales</taxon>
        <taxon>Neisseriaceae</taxon>
        <taxon>Craterilacuibacter</taxon>
    </lineage>
</organism>
<dbReference type="NCBIfam" id="TIGR00176">
    <property type="entry name" value="mobB"/>
    <property type="match status" value="1"/>
</dbReference>
<dbReference type="GO" id="GO:0006777">
    <property type="term" value="P:Mo-molybdopterin cofactor biosynthetic process"/>
    <property type="evidence" value="ECO:0007669"/>
    <property type="project" value="InterPro"/>
</dbReference>
<protein>
    <submittedName>
        <fullName evidence="2">Molybdopterin-guanine dinucleotide biosynthesis protein B</fullName>
    </submittedName>
</protein>
<dbReference type="AlphaFoldDB" id="A0A845BWZ0"/>
<accession>A0A845BWZ0</accession>
<sequence length="167" mass="17954">MAIVLGVAGFSGCGKTTLITAILPLLAERGLRVSVIKHSHHAIELDVPGKDSYRHRQAGASQVMMVTAQGYAIFADTPEQPNLDAQLALLAPCDLVLLEGQKWAEVAKIEVYRPALGKPALYETDPRVIAIVSDVALIAPCTVLDINQADQVAAFIATWWQQQGKQA</sequence>
<reference evidence="2 3" key="1">
    <citation type="submission" date="2019-12" db="EMBL/GenBank/DDBJ databases">
        <title>Neisseriaceae gen. nov. sp. Genome sequencing and assembly.</title>
        <authorList>
            <person name="Liu Z."/>
            <person name="Li A."/>
        </authorList>
    </citation>
    <scope>NUCLEOTIDE SEQUENCE [LARGE SCALE GENOMIC DNA]</scope>
    <source>
        <strain evidence="2 3">B2N2-7</strain>
    </source>
</reference>
<dbReference type="InterPro" id="IPR004435">
    <property type="entry name" value="MobB_dom"/>
</dbReference>
<name>A0A845BWZ0_9NEIS</name>
<proteinExistence type="predicted"/>
<dbReference type="Proteomes" id="UP000467214">
    <property type="component" value="Unassembled WGS sequence"/>
</dbReference>
<evidence type="ECO:0000313" key="3">
    <source>
        <dbReference type="Proteomes" id="UP000467214"/>
    </source>
</evidence>
<keyword evidence="3" id="KW-1185">Reference proteome</keyword>
<comment type="caution">
    <text evidence="2">The sequence shown here is derived from an EMBL/GenBank/DDBJ whole genome shotgun (WGS) entry which is preliminary data.</text>
</comment>
<dbReference type="PANTHER" id="PTHR40072">
    <property type="entry name" value="MOLYBDOPTERIN-GUANINE DINUCLEOTIDE BIOSYNTHESIS ADAPTER PROTEIN-RELATED"/>
    <property type="match status" value="1"/>
</dbReference>
<dbReference type="RefSeq" id="WP_160796372.1">
    <property type="nucleotide sequence ID" value="NZ_WSSB01000006.1"/>
</dbReference>
<evidence type="ECO:0000259" key="1">
    <source>
        <dbReference type="Pfam" id="PF03205"/>
    </source>
</evidence>
<dbReference type="CDD" id="cd03116">
    <property type="entry name" value="MobB"/>
    <property type="match status" value="1"/>
</dbReference>
<dbReference type="SUPFAM" id="SSF52540">
    <property type="entry name" value="P-loop containing nucleoside triphosphate hydrolases"/>
    <property type="match status" value="1"/>
</dbReference>
<dbReference type="PANTHER" id="PTHR40072:SF1">
    <property type="entry name" value="MOLYBDOPTERIN-GUANINE DINUCLEOTIDE BIOSYNTHESIS ADAPTER PROTEIN"/>
    <property type="match status" value="1"/>
</dbReference>
<evidence type="ECO:0000313" key="2">
    <source>
        <dbReference type="EMBL" id="MXR37023.1"/>
    </source>
</evidence>
<dbReference type="InterPro" id="IPR027417">
    <property type="entry name" value="P-loop_NTPase"/>
</dbReference>
<gene>
    <name evidence="2" type="primary">mobB</name>
    <name evidence="2" type="ORF">GQF02_08565</name>
</gene>
<dbReference type="Pfam" id="PF03205">
    <property type="entry name" value="MobB"/>
    <property type="match status" value="1"/>
</dbReference>
<dbReference type="GO" id="GO:0005525">
    <property type="term" value="F:GTP binding"/>
    <property type="evidence" value="ECO:0007669"/>
    <property type="project" value="InterPro"/>
</dbReference>